<dbReference type="AlphaFoldDB" id="A0A9W6PZT4"/>
<comment type="similarity">
    <text evidence="1">Belongs to the LDH2/MDH2 oxidoreductase family.</text>
</comment>
<dbReference type="RefSeq" id="WP_067908533.1">
    <property type="nucleotide sequence ID" value="NZ_BSRZ01000018.1"/>
</dbReference>
<dbReference type="PANTHER" id="PTHR11091:SF0">
    <property type="entry name" value="MALATE DEHYDROGENASE"/>
    <property type="match status" value="1"/>
</dbReference>
<dbReference type="InterPro" id="IPR043143">
    <property type="entry name" value="Mal/L-sulf/L-lact_DH-like_NADP"/>
</dbReference>
<accession>A0A9W6PZT4</accession>
<evidence type="ECO:0000256" key="1">
    <source>
        <dbReference type="ARBA" id="ARBA00006056"/>
    </source>
</evidence>
<evidence type="ECO:0000313" key="3">
    <source>
        <dbReference type="EMBL" id="GLW66952.1"/>
    </source>
</evidence>
<dbReference type="GO" id="GO:0016491">
    <property type="term" value="F:oxidoreductase activity"/>
    <property type="evidence" value="ECO:0007669"/>
    <property type="project" value="UniProtKB-KW"/>
</dbReference>
<dbReference type="InterPro" id="IPR036111">
    <property type="entry name" value="Mal/L-sulfo/L-lacto_DH-like_sf"/>
</dbReference>
<dbReference type="PANTHER" id="PTHR11091">
    <property type="entry name" value="OXIDOREDUCTASE-RELATED"/>
    <property type="match status" value="1"/>
</dbReference>
<dbReference type="InterPro" id="IPR043144">
    <property type="entry name" value="Mal/L-sulf/L-lact_DH-like_ah"/>
</dbReference>
<gene>
    <name evidence="3" type="ORF">Arub01_51960</name>
</gene>
<evidence type="ECO:0000256" key="2">
    <source>
        <dbReference type="ARBA" id="ARBA00023002"/>
    </source>
</evidence>
<reference evidence="3" key="1">
    <citation type="submission" date="2023-02" db="EMBL/GenBank/DDBJ databases">
        <title>Actinomadura rubrobrunea NBRC 14622.</title>
        <authorList>
            <person name="Ichikawa N."/>
            <person name="Sato H."/>
            <person name="Tonouchi N."/>
        </authorList>
    </citation>
    <scope>NUCLEOTIDE SEQUENCE</scope>
    <source>
        <strain evidence="3">NBRC 14622</strain>
    </source>
</reference>
<dbReference type="SUPFAM" id="SSF89733">
    <property type="entry name" value="L-sulfolactate dehydrogenase-like"/>
    <property type="match status" value="1"/>
</dbReference>
<protein>
    <submittedName>
        <fullName evidence="3">Malate dehydrogenase</fullName>
    </submittedName>
</protein>
<dbReference type="Gene3D" id="1.10.1530.10">
    <property type="match status" value="1"/>
</dbReference>
<keyword evidence="2" id="KW-0560">Oxidoreductase</keyword>
<dbReference type="Gene3D" id="3.30.1370.60">
    <property type="entry name" value="Hypothetical oxidoreductase yiak, domain 2"/>
    <property type="match status" value="1"/>
</dbReference>
<name>A0A9W6PZT4_9ACTN</name>
<dbReference type="InterPro" id="IPR003767">
    <property type="entry name" value="Malate/L-lactate_DH-like"/>
</dbReference>
<comment type="caution">
    <text evidence="3">The sequence shown here is derived from an EMBL/GenBank/DDBJ whole genome shotgun (WGS) entry which is preliminary data.</text>
</comment>
<proteinExistence type="inferred from homology"/>
<evidence type="ECO:0000313" key="4">
    <source>
        <dbReference type="Proteomes" id="UP001165124"/>
    </source>
</evidence>
<sequence>MTQTIDTAAPDIVRVPYEDLLDFVTDVFTHHGVPPERARAAAEGLCYGDLAGFASHGVVNLTRLYLPLLTSGRADPAADLVVTRDRGAAVAVDARRTLGLWAAGELMDLAIARANEHGVGLVAARDMTHIGCAGGHVLRAARAQMIGVIASNCGRQRIARPPGGGLPMLGTNPLGVAAPAGPHPPFVLDMSTTVVPTGKVRLAAREGSPAPEGWLYDDHGRPVTDPAAFDRGEAHLTWLGGRPETGVYKGYGLGLTVEVLAALLSGSGMGPEPEALDGDGRPSGRDDDIGMFVLAIKPGLLRDEESFTADAAALFGTLLNCPPLNPDAPVRYPGWHEAERAAHNASAGVPLPRSIHAELRDLAADLGLAAPFGGE</sequence>
<dbReference type="EMBL" id="BSRZ01000018">
    <property type="protein sequence ID" value="GLW66952.1"/>
    <property type="molecule type" value="Genomic_DNA"/>
</dbReference>
<dbReference type="Proteomes" id="UP001165124">
    <property type="component" value="Unassembled WGS sequence"/>
</dbReference>
<dbReference type="Pfam" id="PF02615">
    <property type="entry name" value="Ldh_2"/>
    <property type="match status" value="1"/>
</dbReference>
<keyword evidence="4" id="KW-1185">Reference proteome</keyword>
<organism evidence="3 4">
    <name type="scientific">Actinomadura rubrobrunea</name>
    <dbReference type="NCBI Taxonomy" id="115335"/>
    <lineage>
        <taxon>Bacteria</taxon>
        <taxon>Bacillati</taxon>
        <taxon>Actinomycetota</taxon>
        <taxon>Actinomycetes</taxon>
        <taxon>Streptosporangiales</taxon>
        <taxon>Thermomonosporaceae</taxon>
        <taxon>Actinomadura</taxon>
    </lineage>
</organism>